<dbReference type="CTD" id="10622"/>
<dbReference type="GO" id="GO:0006383">
    <property type="term" value="P:transcription by RNA polymerase III"/>
    <property type="evidence" value="ECO:0007669"/>
    <property type="project" value="InterPro"/>
</dbReference>
<reference evidence="6" key="1">
    <citation type="journal article" date="2018" name="PLoS ONE">
        <title>Chinook salmon (Oncorhynchus tshawytscha) genome and transcriptome.</title>
        <authorList>
            <person name="Christensen K.A."/>
            <person name="Leong J.S."/>
            <person name="Sakhrani D."/>
            <person name="Biagi C.A."/>
            <person name="Minkley D.R."/>
            <person name="Withler R.E."/>
            <person name="Rondeau E.B."/>
            <person name="Koop B.F."/>
            <person name="Devlin R.H."/>
        </authorList>
    </citation>
    <scope>NUCLEOTIDE SEQUENCE [LARGE SCALE GENOMIC DNA]</scope>
</reference>
<feature type="region of interest" description="Disordered" evidence="4">
    <location>
        <begin position="1"/>
        <end position="26"/>
    </location>
</feature>
<evidence type="ECO:0000256" key="1">
    <source>
        <dbReference type="ARBA" id="ARBA00004123"/>
    </source>
</evidence>
<dbReference type="PANTHER" id="PTHR15367">
    <property type="entry name" value="DNA-DIRECTED RNA POLYMERASE III"/>
    <property type="match status" value="1"/>
</dbReference>
<dbReference type="Pfam" id="PF11705">
    <property type="entry name" value="RNA_pol_3_Rpc31"/>
    <property type="match status" value="1"/>
</dbReference>
<dbReference type="GeneTree" id="ENSGT01150000287214"/>
<sequence>MLRKQRVSFSNNAGLKKIQNRNSGTRNKDTVIACWKQQPTHSADMAGGKGRGIAAFSFNIESLGLSRGNMPQTREGPNKLYPGDLQEQLGSSALLKGTSAVIFPIQDVEFKPVPLKEGEDEDYMLALKQEIRGTMRLLPHNIKPLAGKGDVERYKERYQRQNMLDEEWTPDWQLFPKELMPQKKKLNVKPVGAKKKPIKVSSKEKADVLSKLDELEKKDVKSDEEKEEKKTTEEGEEEEIEGEELEEEELEEENDYIASYFEDGDDFGAGSDENMDEGATY</sequence>
<comment type="subcellular location">
    <subcellularLocation>
        <location evidence="1">Nucleus</location>
    </subcellularLocation>
</comment>
<feature type="region of interest" description="Disordered" evidence="4">
    <location>
        <begin position="197"/>
        <end position="281"/>
    </location>
</feature>
<name>A0AAZ3QCF4_ONCTS</name>
<proteinExistence type="inferred from homology"/>
<keyword evidence="3" id="KW-0539">Nucleus</keyword>
<reference evidence="5" key="2">
    <citation type="submission" date="2025-08" db="UniProtKB">
        <authorList>
            <consortium name="Ensembl"/>
        </authorList>
    </citation>
    <scope>IDENTIFICATION</scope>
</reference>
<accession>A0AAZ3QCF4</accession>
<dbReference type="GO" id="GO:0005666">
    <property type="term" value="C:RNA polymerase III complex"/>
    <property type="evidence" value="ECO:0007669"/>
    <property type="project" value="TreeGrafter"/>
</dbReference>
<dbReference type="PANTHER" id="PTHR15367:SF3">
    <property type="entry name" value="DNA-DIRECTED RNA POLYMERASE III SUBUNIT RPC7"/>
    <property type="match status" value="1"/>
</dbReference>
<dbReference type="Proteomes" id="UP000694402">
    <property type="component" value="Unassembled WGS sequence"/>
</dbReference>
<protein>
    <submittedName>
        <fullName evidence="5">Polymerase (RNA) III (DNA directed) polypeptide G</fullName>
    </submittedName>
</protein>
<organism evidence="5 6">
    <name type="scientific">Oncorhynchus tshawytscha</name>
    <name type="common">Chinook salmon</name>
    <name type="synonym">Salmo tshawytscha</name>
    <dbReference type="NCBI Taxonomy" id="74940"/>
    <lineage>
        <taxon>Eukaryota</taxon>
        <taxon>Metazoa</taxon>
        <taxon>Chordata</taxon>
        <taxon>Craniata</taxon>
        <taxon>Vertebrata</taxon>
        <taxon>Euteleostomi</taxon>
        <taxon>Actinopterygii</taxon>
        <taxon>Neopterygii</taxon>
        <taxon>Teleostei</taxon>
        <taxon>Protacanthopterygii</taxon>
        <taxon>Salmoniformes</taxon>
        <taxon>Salmonidae</taxon>
        <taxon>Salmoninae</taxon>
        <taxon>Oncorhynchus</taxon>
    </lineage>
</organism>
<gene>
    <name evidence="5" type="primary">polr3g</name>
</gene>
<dbReference type="Ensembl" id="ENSOTST00005178630.1">
    <property type="protein sequence ID" value="ENSOTSP00005126208.1"/>
    <property type="gene ID" value="ENSOTSG00005067269.1"/>
</dbReference>
<evidence type="ECO:0000256" key="4">
    <source>
        <dbReference type="SAM" id="MobiDB-lite"/>
    </source>
</evidence>
<evidence type="ECO:0000256" key="3">
    <source>
        <dbReference type="ARBA" id="ARBA00023242"/>
    </source>
</evidence>
<dbReference type="RefSeq" id="XP_042186633.1">
    <property type="nucleotide sequence ID" value="XM_042330699.1"/>
</dbReference>
<keyword evidence="6" id="KW-1185">Reference proteome</keyword>
<feature type="compositionally biased region" description="Acidic residues" evidence="4">
    <location>
        <begin position="234"/>
        <end position="255"/>
    </location>
</feature>
<feature type="compositionally biased region" description="Basic and acidic residues" evidence="4">
    <location>
        <begin position="201"/>
        <end position="233"/>
    </location>
</feature>
<reference evidence="5" key="3">
    <citation type="submission" date="2025-09" db="UniProtKB">
        <authorList>
            <consortium name="Ensembl"/>
        </authorList>
    </citation>
    <scope>IDENTIFICATION</scope>
</reference>
<evidence type="ECO:0000313" key="6">
    <source>
        <dbReference type="Proteomes" id="UP000694402"/>
    </source>
</evidence>
<dbReference type="AlphaFoldDB" id="A0AAZ3QCF4"/>
<comment type="similarity">
    <text evidence="2">Belongs to the eukaryotic RPC7 RNA polymerase subunit family.</text>
</comment>
<dbReference type="InterPro" id="IPR024661">
    <property type="entry name" value="RNA_pol_III_Rpc31"/>
</dbReference>
<evidence type="ECO:0000256" key="2">
    <source>
        <dbReference type="ARBA" id="ARBA00008352"/>
    </source>
</evidence>
<evidence type="ECO:0000313" key="5">
    <source>
        <dbReference type="Ensembl" id="ENSOTSP00005126208.1"/>
    </source>
</evidence>
<dbReference type="GeneID" id="112263401"/>